<evidence type="ECO:0000256" key="1">
    <source>
        <dbReference type="SAM" id="MobiDB-lite"/>
    </source>
</evidence>
<name>A0ABQ8FU65_9PEZI</name>
<gene>
    <name evidence="2" type="ORF">B0J12DRAFT_705639</name>
</gene>
<evidence type="ECO:0000313" key="3">
    <source>
        <dbReference type="Proteomes" id="UP000774617"/>
    </source>
</evidence>
<sequence length="250" mass="28534">MQETSIVRVCSSDGGNAHAGFLSGGASDDKYHRGEEVDSSSTSEITTDSSLLVSYDSNSVHAAAVSLHEEKDLDDENSEGVMPVEVKLFYTTKNLSKHYSVIRHGGINVPPWRELRKESAALLKGVWLRVGDLVKVQCSTMDPMLVAEIAEIRDLQDGRHLLRVFWFKNRLSALRLLHMEDGRDINPHNFRWVKVAHTQVIMWDTVDRLLRDDERRKAMTDNVLCYLPKNQVQLVPKDSSTARWTRVWRY</sequence>
<dbReference type="Proteomes" id="UP000774617">
    <property type="component" value="Unassembled WGS sequence"/>
</dbReference>
<evidence type="ECO:0000313" key="2">
    <source>
        <dbReference type="EMBL" id="KAH7016628.1"/>
    </source>
</evidence>
<accession>A0ABQ8FU65</accession>
<feature type="compositionally biased region" description="Basic and acidic residues" evidence="1">
    <location>
        <begin position="27"/>
        <end position="36"/>
    </location>
</feature>
<comment type="caution">
    <text evidence="2">The sequence shown here is derived from an EMBL/GenBank/DDBJ whole genome shotgun (WGS) entry which is preliminary data.</text>
</comment>
<dbReference type="EMBL" id="JAGTJR010000074">
    <property type="protein sequence ID" value="KAH7016628.1"/>
    <property type="molecule type" value="Genomic_DNA"/>
</dbReference>
<evidence type="ECO:0008006" key="4">
    <source>
        <dbReference type="Google" id="ProtNLM"/>
    </source>
</evidence>
<feature type="region of interest" description="Disordered" evidence="1">
    <location>
        <begin position="21"/>
        <end position="45"/>
    </location>
</feature>
<proteinExistence type="predicted"/>
<organism evidence="2 3">
    <name type="scientific">Macrophomina phaseolina</name>
    <dbReference type="NCBI Taxonomy" id="35725"/>
    <lineage>
        <taxon>Eukaryota</taxon>
        <taxon>Fungi</taxon>
        <taxon>Dikarya</taxon>
        <taxon>Ascomycota</taxon>
        <taxon>Pezizomycotina</taxon>
        <taxon>Dothideomycetes</taxon>
        <taxon>Dothideomycetes incertae sedis</taxon>
        <taxon>Botryosphaeriales</taxon>
        <taxon>Botryosphaeriaceae</taxon>
        <taxon>Macrophomina</taxon>
    </lineage>
</organism>
<reference evidence="2 3" key="1">
    <citation type="journal article" date="2021" name="Nat. Commun.">
        <title>Genetic determinants of endophytism in the Arabidopsis root mycobiome.</title>
        <authorList>
            <person name="Mesny F."/>
            <person name="Miyauchi S."/>
            <person name="Thiergart T."/>
            <person name="Pickel B."/>
            <person name="Atanasova L."/>
            <person name="Karlsson M."/>
            <person name="Huettel B."/>
            <person name="Barry K.W."/>
            <person name="Haridas S."/>
            <person name="Chen C."/>
            <person name="Bauer D."/>
            <person name="Andreopoulos W."/>
            <person name="Pangilinan J."/>
            <person name="LaButti K."/>
            <person name="Riley R."/>
            <person name="Lipzen A."/>
            <person name="Clum A."/>
            <person name="Drula E."/>
            <person name="Henrissat B."/>
            <person name="Kohler A."/>
            <person name="Grigoriev I.V."/>
            <person name="Martin F.M."/>
            <person name="Hacquard S."/>
        </authorList>
    </citation>
    <scope>NUCLEOTIDE SEQUENCE [LARGE SCALE GENOMIC DNA]</scope>
    <source>
        <strain evidence="2 3">MPI-SDFR-AT-0080</strain>
    </source>
</reference>
<keyword evidence="3" id="KW-1185">Reference proteome</keyword>
<protein>
    <recommendedName>
        <fullName evidence="4">BAH domain-containing protein</fullName>
    </recommendedName>
</protein>